<feature type="region of interest" description="Disordered" evidence="10">
    <location>
        <begin position="1"/>
        <end position="27"/>
    </location>
</feature>
<dbReference type="Gene3D" id="3.40.50.10210">
    <property type="match status" value="1"/>
</dbReference>
<dbReference type="EMBL" id="FUKQ01000032">
    <property type="protein sequence ID" value="SJN32507.1"/>
    <property type="molecule type" value="Genomic_DNA"/>
</dbReference>
<dbReference type="RefSeq" id="WP_094764655.1">
    <property type="nucleotide sequence ID" value="NZ_FUKQ01000032.1"/>
</dbReference>
<comment type="pathway">
    <text evidence="1">Nucleoside biosynthesis; alpha-ribazole biosynthesis; alpha-ribazole from 5,6-dimethylbenzimidazole: step 1/2.</text>
</comment>
<dbReference type="OrthoDB" id="9773807at2"/>
<evidence type="ECO:0000259" key="11">
    <source>
        <dbReference type="Pfam" id="PF00881"/>
    </source>
</evidence>
<comment type="similarity">
    <text evidence="2">Belongs to the CobT family.</text>
</comment>
<keyword evidence="13" id="KW-1185">Reference proteome</keyword>
<evidence type="ECO:0000256" key="7">
    <source>
        <dbReference type="ARBA" id="ARBA00022679"/>
    </source>
</evidence>
<feature type="domain" description="Nitroreductase" evidence="11">
    <location>
        <begin position="45"/>
        <end position="210"/>
    </location>
</feature>
<dbReference type="InterPro" id="IPR036087">
    <property type="entry name" value="Nict_dMeBzImd_PRibTrfase_sf"/>
</dbReference>
<dbReference type="InterPro" id="IPR003200">
    <property type="entry name" value="Nict_dMeBzImd_PRibTrfase"/>
</dbReference>
<protein>
    <recommendedName>
        <fullName evidence="4">Nicotinate-nucleotide--dimethylbenzimidazole phosphoribosyltransferase</fullName>
        <ecNumber evidence="3">2.4.2.21</ecNumber>
    </recommendedName>
    <alternativeName>
        <fullName evidence="8">N(1)-alpha-phosphoribosyltransferase</fullName>
    </alternativeName>
</protein>
<dbReference type="InterPro" id="IPR000415">
    <property type="entry name" value="Nitroreductase-like"/>
</dbReference>
<dbReference type="SUPFAM" id="SSF55469">
    <property type="entry name" value="FMN-dependent nitroreductase-like"/>
    <property type="match status" value="1"/>
</dbReference>
<evidence type="ECO:0000256" key="2">
    <source>
        <dbReference type="ARBA" id="ARBA00007110"/>
    </source>
</evidence>
<dbReference type="UniPathway" id="UPA00061">
    <property type="reaction ID" value="UER00516"/>
</dbReference>
<evidence type="ECO:0000256" key="3">
    <source>
        <dbReference type="ARBA" id="ARBA00011991"/>
    </source>
</evidence>
<evidence type="ECO:0000256" key="4">
    <source>
        <dbReference type="ARBA" id="ARBA00015486"/>
    </source>
</evidence>
<evidence type="ECO:0000256" key="10">
    <source>
        <dbReference type="SAM" id="MobiDB-lite"/>
    </source>
</evidence>
<proteinExistence type="inferred from homology"/>
<sequence length="578" mass="60606">MPEPTSFPRPVPTIGDTSAAHERSADPRGWAFDEQTIQALDSVLTARRDIRRFRPDPVPEELVRAVIESGHAGPSVGHSQPWRFIVVEDAALRDRAAAMADKSRLWQAARMAPERGQQLLDLKLEGLREAPLGLVVACDRRAPAVGVLGRATFTDADMWSCAAAIENMWLTARAHGLGMGWVTLFQPEELAELLGLPEGVETLGWLCLGWPDERPPAPGLQRLAWSTKLPVDDVVLRDRWPADDSLVKPTSHLRAPAQDRVVHATDDADDLLTTPGSLGVLDRALNRVEAVRPQGVDGGCLVLAAADHPVTSHRISSFETHVTADVMRANVAGQGMGAVAAAGAGLSSLVVDAGVEAPVAGARGARPLDPRGDLLATDALSSDDAEALIQHGKQLGCEAAAHGMVVLGEVGIGNTTVASALASALLDLDADQSVGLGTAADADMVARKRVLVTGARERWLAKHSDDPMQLLAALGGGEFAVLSGVVLGAAGAGAVVVLDGLATSVAALLAVRMEPAVQGYLIAGQQSRETAHAAVLTELGLEPLLAMRLRSGEGVGGCLAASLLLQGQRMRRLVARTR</sequence>
<dbReference type="GO" id="GO:0009236">
    <property type="term" value="P:cobalamin biosynthetic process"/>
    <property type="evidence" value="ECO:0007669"/>
    <property type="project" value="UniProtKB-KW"/>
</dbReference>
<evidence type="ECO:0000256" key="1">
    <source>
        <dbReference type="ARBA" id="ARBA00005049"/>
    </source>
</evidence>
<dbReference type="NCBIfam" id="TIGR02476">
    <property type="entry name" value="BluB"/>
    <property type="match status" value="1"/>
</dbReference>
<evidence type="ECO:0000313" key="12">
    <source>
        <dbReference type="EMBL" id="SJN32507.1"/>
    </source>
</evidence>
<dbReference type="CDD" id="cd02439">
    <property type="entry name" value="DMB-PRT_CobT"/>
    <property type="match status" value="1"/>
</dbReference>
<evidence type="ECO:0000256" key="6">
    <source>
        <dbReference type="ARBA" id="ARBA00022676"/>
    </source>
</evidence>
<dbReference type="EC" id="2.4.2.21" evidence="3"/>
<dbReference type="SUPFAM" id="SSF52733">
    <property type="entry name" value="Nicotinate mononucleotide:5,6-dimethylbenzimidazole phosphoribosyltransferase (CobT)"/>
    <property type="match status" value="1"/>
</dbReference>
<keyword evidence="5" id="KW-0169">Cobalamin biosynthesis</keyword>
<reference evidence="12 13" key="1">
    <citation type="submission" date="2017-02" db="EMBL/GenBank/DDBJ databases">
        <authorList>
            <person name="Peterson S.W."/>
        </authorList>
    </citation>
    <scope>NUCLEOTIDE SEQUENCE [LARGE SCALE GENOMIC DNA]</scope>
    <source>
        <strain evidence="12 13">LSP_Lj1</strain>
    </source>
</reference>
<keyword evidence="6 12" id="KW-0328">Glycosyltransferase</keyword>
<dbReference type="GO" id="GO:0016491">
    <property type="term" value="F:oxidoreductase activity"/>
    <property type="evidence" value="ECO:0007669"/>
    <property type="project" value="InterPro"/>
</dbReference>
<gene>
    <name evidence="12" type="ORF">FM114_08125</name>
</gene>
<dbReference type="AlphaFoldDB" id="A0A1R4JKJ2"/>
<evidence type="ECO:0000313" key="13">
    <source>
        <dbReference type="Proteomes" id="UP000188342"/>
    </source>
</evidence>
<dbReference type="PANTHER" id="PTHR43463">
    <property type="entry name" value="NICOTINATE-NUCLEOTIDE--DIMETHYLBENZIMIDAZOLE PHOSPHORIBOSYLTRANSFERASE"/>
    <property type="match status" value="1"/>
</dbReference>
<accession>A0A1R4JKJ2</accession>
<evidence type="ECO:0000256" key="5">
    <source>
        <dbReference type="ARBA" id="ARBA00022573"/>
    </source>
</evidence>
<dbReference type="InterPro" id="IPR012825">
    <property type="entry name" value="BluB"/>
</dbReference>
<dbReference type="PANTHER" id="PTHR43463:SF1">
    <property type="entry name" value="NICOTINATE-NUCLEOTIDE--DIMETHYLBENZIMIDAZOLE PHOSPHORIBOSYLTRANSFERASE"/>
    <property type="match status" value="1"/>
</dbReference>
<dbReference type="GO" id="GO:0008939">
    <property type="term" value="F:nicotinate-nucleotide-dimethylbenzimidazole phosphoribosyltransferase activity"/>
    <property type="evidence" value="ECO:0007669"/>
    <property type="project" value="UniProtKB-EC"/>
</dbReference>
<dbReference type="Pfam" id="PF02277">
    <property type="entry name" value="DBI_PRT"/>
    <property type="match status" value="1"/>
</dbReference>
<dbReference type="STRING" id="1255658.FM114_08125"/>
<dbReference type="Gene3D" id="1.10.1610.10">
    <property type="match status" value="1"/>
</dbReference>
<dbReference type="InterPro" id="IPR023195">
    <property type="entry name" value="Nict_dMeBzImd_PRibTrfase_N"/>
</dbReference>
<comment type="catalytic activity">
    <reaction evidence="9">
        <text>5,6-dimethylbenzimidazole + nicotinate beta-D-ribonucleotide = alpha-ribazole 5'-phosphate + nicotinate + H(+)</text>
        <dbReference type="Rhea" id="RHEA:11196"/>
        <dbReference type="ChEBI" id="CHEBI:15378"/>
        <dbReference type="ChEBI" id="CHEBI:15890"/>
        <dbReference type="ChEBI" id="CHEBI:32544"/>
        <dbReference type="ChEBI" id="CHEBI:57502"/>
        <dbReference type="ChEBI" id="CHEBI:57918"/>
        <dbReference type="EC" id="2.4.2.21"/>
    </reaction>
</comment>
<evidence type="ECO:0000256" key="9">
    <source>
        <dbReference type="ARBA" id="ARBA00047340"/>
    </source>
</evidence>
<organism evidence="12 13">
    <name type="scientific">Luteococcus japonicus LSP_Lj1</name>
    <dbReference type="NCBI Taxonomy" id="1255658"/>
    <lineage>
        <taxon>Bacteria</taxon>
        <taxon>Bacillati</taxon>
        <taxon>Actinomycetota</taxon>
        <taxon>Actinomycetes</taxon>
        <taxon>Propionibacteriales</taxon>
        <taxon>Propionibacteriaceae</taxon>
        <taxon>Luteococcus</taxon>
    </lineage>
</organism>
<keyword evidence="7 12" id="KW-0808">Transferase</keyword>
<dbReference type="InterPro" id="IPR029479">
    <property type="entry name" value="Nitroreductase"/>
</dbReference>
<dbReference type="Pfam" id="PF00881">
    <property type="entry name" value="Nitroreductase"/>
    <property type="match status" value="1"/>
</dbReference>
<evidence type="ECO:0000256" key="8">
    <source>
        <dbReference type="ARBA" id="ARBA00030686"/>
    </source>
</evidence>
<dbReference type="Gene3D" id="3.40.109.10">
    <property type="entry name" value="NADH Oxidase"/>
    <property type="match status" value="1"/>
</dbReference>
<name>A0A1R4JKJ2_9ACTN</name>
<dbReference type="Proteomes" id="UP000188342">
    <property type="component" value="Unassembled WGS sequence"/>
</dbReference>
<feature type="compositionally biased region" description="Pro residues" evidence="10">
    <location>
        <begin position="1"/>
        <end position="11"/>
    </location>
</feature>